<accession>A0AAD4I3Y4</accession>
<feature type="signal peptide" evidence="2">
    <location>
        <begin position="1"/>
        <end position="23"/>
    </location>
</feature>
<organism evidence="3 4">
    <name type="scientific">Staphylotrichum longicolle</name>
    <dbReference type="NCBI Taxonomy" id="669026"/>
    <lineage>
        <taxon>Eukaryota</taxon>
        <taxon>Fungi</taxon>
        <taxon>Dikarya</taxon>
        <taxon>Ascomycota</taxon>
        <taxon>Pezizomycotina</taxon>
        <taxon>Sordariomycetes</taxon>
        <taxon>Sordariomycetidae</taxon>
        <taxon>Sordariales</taxon>
        <taxon>Chaetomiaceae</taxon>
        <taxon>Staphylotrichum</taxon>
    </lineage>
</organism>
<evidence type="ECO:0000313" key="3">
    <source>
        <dbReference type="EMBL" id="KAG7294136.1"/>
    </source>
</evidence>
<reference evidence="3" key="1">
    <citation type="submission" date="2023-02" db="EMBL/GenBank/DDBJ databases">
        <authorList>
            <person name="Palmer J.M."/>
        </authorList>
    </citation>
    <scope>NUCLEOTIDE SEQUENCE</scope>
    <source>
        <strain evidence="3">FW57</strain>
    </source>
</reference>
<name>A0AAD4I3Y4_9PEZI</name>
<evidence type="ECO:0000256" key="2">
    <source>
        <dbReference type="SAM" id="SignalP"/>
    </source>
</evidence>
<feature type="compositionally biased region" description="Pro residues" evidence="1">
    <location>
        <begin position="97"/>
        <end position="108"/>
    </location>
</feature>
<keyword evidence="4" id="KW-1185">Reference proteome</keyword>
<protein>
    <submittedName>
        <fullName evidence="3">Uncharacterized protein</fullName>
    </submittedName>
</protein>
<gene>
    <name evidence="3" type="ORF">NEMBOFW57_004201</name>
</gene>
<dbReference type="InterPro" id="IPR038921">
    <property type="entry name" value="YOR389W-like"/>
</dbReference>
<evidence type="ECO:0000313" key="4">
    <source>
        <dbReference type="Proteomes" id="UP001197093"/>
    </source>
</evidence>
<feature type="compositionally biased region" description="Low complexity" evidence="1">
    <location>
        <begin position="109"/>
        <end position="123"/>
    </location>
</feature>
<feature type="compositionally biased region" description="Low complexity" evidence="1">
    <location>
        <begin position="130"/>
        <end position="144"/>
    </location>
</feature>
<feature type="region of interest" description="Disordered" evidence="1">
    <location>
        <begin position="91"/>
        <end position="144"/>
    </location>
</feature>
<sequence length="529" mass="58119">MAPASRLAAVGLAAFATASTATSIPITNSLEFGPSEAAARQNAFHIFNAIHSAMRQWGSSLNHNGMSLFLVTVPAEWLAFEIEHAELFAHPRWQGGKPPPPPPPPPHISSPQQHPLPNLNPAHHNPPTPFSSSSSSSSTNNNNNATAHGYLHTYLTTTPLHLLYLDGTSAGNTAMGTLDTQDLLLRLNRTAPVWDETGRARALCALAAAWGLDGVLRMEAGFEVIKCDFARGMRLVGAHQRPAERRHGHPRDVGSFEFIRAVARRYGGIGAGRVVVDWGSMVSGFWYGVQLGEEEGMPRLVGVGERELRGIRDRVEEVVRGRKGGEKRVVDWQGVVDLVVGRYADRLRYMVEGVESLQEMQGELNGVLDTHIDYAAEDEGHQAAIGRCARDYTMAVAPETQEDHLILTAIEVVTHSICSTLFEVRKVVVEDPEAGEGSVRVAKEVLRGLMDKLRWTRWKECAACGFNEVCFVPMWPFGDKESHERPNCRNATSINKGWWEQESRYWDSGPGMTPLLGKDNVPGDTMGDL</sequence>
<feature type="chain" id="PRO_5042156027" evidence="2">
    <location>
        <begin position="24"/>
        <end position="529"/>
    </location>
</feature>
<dbReference type="PANTHER" id="PTHR35204">
    <property type="entry name" value="YALI0A21131P"/>
    <property type="match status" value="1"/>
</dbReference>
<comment type="caution">
    <text evidence="3">The sequence shown here is derived from an EMBL/GenBank/DDBJ whole genome shotgun (WGS) entry which is preliminary data.</text>
</comment>
<keyword evidence="2" id="KW-0732">Signal</keyword>
<proteinExistence type="predicted"/>
<dbReference type="Proteomes" id="UP001197093">
    <property type="component" value="Unassembled WGS sequence"/>
</dbReference>
<dbReference type="EMBL" id="JAHCVI010000001">
    <property type="protein sequence ID" value="KAG7294136.1"/>
    <property type="molecule type" value="Genomic_DNA"/>
</dbReference>
<dbReference type="PANTHER" id="PTHR35204:SF1">
    <property type="entry name" value="ENTEROTOXIN"/>
    <property type="match status" value="1"/>
</dbReference>
<dbReference type="AlphaFoldDB" id="A0AAD4I3Y4"/>
<evidence type="ECO:0000256" key="1">
    <source>
        <dbReference type="SAM" id="MobiDB-lite"/>
    </source>
</evidence>